<organism evidence="4 5">
    <name type="scientific">Mitsuokella multacida</name>
    <dbReference type="NCBI Taxonomy" id="52226"/>
    <lineage>
        <taxon>Bacteria</taxon>
        <taxon>Bacillati</taxon>
        <taxon>Bacillota</taxon>
        <taxon>Negativicutes</taxon>
        <taxon>Selenomonadales</taxon>
        <taxon>Selenomonadaceae</taxon>
        <taxon>Mitsuokella</taxon>
    </lineage>
</organism>
<dbReference type="Proteomes" id="UP000283442">
    <property type="component" value="Unassembled WGS sequence"/>
</dbReference>
<keyword evidence="2" id="KW-1133">Transmembrane helix</keyword>
<dbReference type="RefSeq" id="WP_118175973.1">
    <property type="nucleotide sequence ID" value="NZ_JAQEAO010000002.1"/>
</dbReference>
<reference evidence="4 5" key="1">
    <citation type="submission" date="2018-08" db="EMBL/GenBank/DDBJ databases">
        <title>A genome reference for cultivated species of the human gut microbiota.</title>
        <authorList>
            <person name="Zou Y."/>
            <person name="Xue W."/>
            <person name="Luo G."/>
        </authorList>
    </citation>
    <scope>NUCLEOTIDE SEQUENCE [LARGE SCALE GENOMIC DNA]</scope>
    <source>
        <strain evidence="4 5">AM25-21AC</strain>
    </source>
</reference>
<dbReference type="GO" id="GO:0006465">
    <property type="term" value="P:signal peptide processing"/>
    <property type="evidence" value="ECO:0007669"/>
    <property type="project" value="TreeGrafter"/>
</dbReference>
<dbReference type="AlphaFoldDB" id="A0A414NWZ5"/>
<keyword evidence="2" id="KW-0812">Transmembrane</keyword>
<proteinExistence type="inferred from homology"/>
<accession>A0A414NWZ5</accession>
<dbReference type="Gene3D" id="1.20.120.1220">
    <property type="match status" value="1"/>
</dbReference>
<dbReference type="PANTHER" id="PTHR30487">
    <property type="entry name" value="TYPE 4 PREPILIN-LIKE PROTEINS LEADER PEPTIDE-PROCESSING ENZYME"/>
    <property type="match status" value="1"/>
</dbReference>
<evidence type="ECO:0000256" key="1">
    <source>
        <dbReference type="ARBA" id="ARBA00005801"/>
    </source>
</evidence>
<gene>
    <name evidence="4" type="ORF">DW674_06075</name>
</gene>
<sequence length="217" mass="23869">MIFTIMKCLLSVLLAVGGGLLGSRWIAANYRKAKGTEGLLSFPERIEEQEKKRPGRFAVCIGFLFCFTMLELPYVHLMKLVFLMIFQYFMVLYTWTDLEQRVIFDRMLIPFAVIGLISVPLLDRVLTDHLMAAAVGGIVFLVLAVLTKGGIGGGDIKLVAALGLWLGSDMLMTVVIAGIVLGGMAALIMLATGKRKKGDYFAYGPYFTISALLFTLL</sequence>
<evidence type="ECO:0000256" key="2">
    <source>
        <dbReference type="SAM" id="Phobius"/>
    </source>
</evidence>
<dbReference type="Pfam" id="PF01478">
    <property type="entry name" value="Peptidase_A24"/>
    <property type="match status" value="1"/>
</dbReference>
<dbReference type="GO" id="GO:0005886">
    <property type="term" value="C:plasma membrane"/>
    <property type="evidence" value="ECO:0007669"/>
    <property type="project" value="TreeGrafter"/>
</dbReference>
<dbReference type="OrthoDB" id="9789291at2"/>
<comment type="caution">
    <text evidence="4">The sequence shown here is derived from an EMBL/GenBank/DDBJ whole genome shotgun (WGS) entry which is preliminary data.</text>
</comment>
<evidence type="ECO:0000313" key="5">
    <source>
        <dbReference type="Proteomes" id="UP000283442"/>
    </source>
</evidence>
<name>A0A414NWZ5_9FIRM</name>
<comment type="similarity">
    <text evidence="1">Belongs to the peptidase A24 family.</text>
</comment>
<protein>
    <submittedName>
        <fullName evidence="4">Prepilin peptidase</fullName>
    </submittedName>
</protein>
<evidence type="ECO:0000259" key="3">
    <source>
        <dbReference type="Pfam" id="PF01478"/>
    </source>
</evidence>
<keyword evidence="2" id="KW-0472">Membrane</keyword>
<feature type="transmembrane region" description="Helical" evidence="2">
    <location>
        <begin position="107"/>
        <end position="123"/>
    </location>
</feature>
<dbReference type="InterPro" id="IPR000045">
    <property type="entry name" value="Prepilin_IV_endopep_pep"/>
</dbReference>
<feature type="transmembrane region" description="Helical" evidence="2">
    <location>
        <begin position="171"/>
        <end position="193"/>
    </location>
</feature>
<dbReference type="InterPro" id="IPR050882">
    <property type="entry name" value="Prepilin_peptidase/N-MTase"/>
</dbReference>
<dbReference type="EMBL" id="QRHE01000005">
    <property type="protein sequence ID" value="RHF51788.1"/>
    <property type="molecule type" value="Genomic_DNA"/>
</dbReference>
<dbReference type="GO" id="GO:0004190">
    <property type="term" value="F:aspartic-type endopeptidase activity"/>
    <property type="evidence" value="ECO:0007669"/>
    <property type="project" value="InterPro"/>
</dbReference>
<feature type="domain" description="Prepilin type IV endopeptidase peptidase" evidence="3">
    <location>
        <begin position="85"/>
        <end position="186"/>
    </location>
</feature>
<dbReference type="PANTHER" id="PTHR30487:SF0">
    <property type="entry name" value="PREPILIN LEADER PEPTIDASE_N-METHYLTRANSFERASE-RELATED"/>
    <property type="match status" value="1"/>
</dbReference>
<feature type="transmembrane region" description="Helical" evidence="2">
    <location>
        <begin position="130"/>
        <end position="151"/>
    </location>
</feature>
<evidence type="ECO:0000313" key="4">
    <source>
        <dbReference type="EMBL" id="RHF51788.1"/>
    </source>
</evidence>